<dbReference type="NCBIfam" id="TIGR01484">
    <property type="entry name" value="HAD-SF-IIB"/>
    <property type="match status" value="1"/>
</dbReference>
<dbReference type="SFLD" id="SFLDG01140">
    <property type="entry name" value="C2.B:_Phosphomannomutase_and_P"/>
    <property type="match status" value="1"/>
</dbReference>
<keyword evidence="7" id="KW-1185">Reference proteome</keyword>
<proteinExistence type="inferred from homology"/>
<dbReference type="PANTHER" id="PTHR47267">
    <property type="match status" value="1"/>
</dbReference>
<dbReference type="SUPFAM" id="SSF56784">
    <property type="entry name" value="HAD-like"/>
    <property type="match status" value="1"/>
</dbReference>
<dbReference type="Gene3D" id="3.30.1240.10">
    <property type="match status" value="1"/>
</dbReference>
<dbReference type="EMBL" id="UGHF01000001">
    <property type="protein sequence ID" value="STO59038.1"/>
    <property type="molecule type" value="Genomic_DNA"/>
</dbReference>
<dbReference type="RefSeq" id="WP_078217818.1">
    <property type="nucleotide sequence ID" value="NZ_MUXZ01000006.1"/>
</dbReference>
<dbReference type="InterPro" id="IPR006379">
    <property type="entry name" value="HAD-SF_hydro_IIB"/>
</dbReference>
<dbReference type="InterPro" id="IPR000150">
    <property type="entry name" value="Cof"/>
</dbReference>
<dbReference type="STRING" id="733.B0186_02475"/>
<dbReference type="InterPro" id="IPR036412">
    <property type="entry name" value="HAD-like_sf"/>
</dbReference>
<evidence type="ECO:0000313" key="7">
    <source>
        <dbReference type="Proteomes" id="UP000254329"/>
    </source>
</evidence>
<dbReference type="EC" id="3.6.1.-" evidence="6"/>
<dbReference type="GO" id="GO:0016791">
    <property type="term" value="F:phosphatase activity"/>
    <property type="evidence" value="ECO:0007669"/>
    <property type="project" value="UniProtKB-ARBA"/>
</dbReference>
<dbReference type="PANTHER" id="PTHR47267:SF4">
    <property type="entry name" value="PYRIDOXAL PHOSPHATE PHOSPHATASE YIGL"/>
    <property type="match status" value="1"/>
</dbReference>
<dbReference type="Gene3D" id="3.40.50.1000">
    <property type="entry name" value="HAD superfamily/HAD-like"/>
    <property type="match status" value="1"/>
</dbReference>
<comment type="cofactor">
    <cofactor evidence="1">
        <name>Mg(2+)</name>
        <dbReference type="ChEBI" id="CHEBI:18420"/>
    </cofactor>
</comment>
<keyword evidence="3 6" id="KW-0378">Hydrolase</keyword>
<organism evidence="6 7">
    <name type="scientific">Canicola haemoglobinophilus</name>
    <dbReference type="NCBI Taxonomy" id="733"/>
    <lineage>
        <taxon>Bacteria</taxon>
        <taxon>Pseudomonadati</taxon>
        <taxon>Pseudomonadota</taxon>
        <taxon>Gammaproteobacteria</taxon>
        <taxon>Pasteurellales</taxon>
        <taxon>Pasteurellaceae</taxon>
        <taxon>Canicola</taxon>
    </lineage>
</organism>
<keyword evidence="4" id="KW-0460">Magnesium</keyword>
<accession>A0A1V4B370</accession>
<name>A0A1V4B370_9PAST</name>
<evidence type="ECO:0000256" key="3">
    <source>
        <dbReference type="ARBA" id="ARBA00022801"/>
    </source>
</evidence>
<dbReference type="InterPro" id="IPR023214">
    <property type="entry name" value="HAD_sf"/>
</dbReference>
<evidence type="ECO:0000256" key="5">
    <source>
        <dbReference type="ARBA" id="ARBA00034778"/>
    </source>
</evidence>
<keyword evidence="2" id="KW-0479">Metal-binding</keyword>
<dbReference type="PROSITE" id="PS01228">
    <property type="entry name" value="COF_1"/>
    <property type="match status" value="1"/>
</dbReference>
<comment type="similarity">
    <text evidence="5">Belongs to the HAD-like hydrolase superfamily. Cof family.</text>
</comment>
<reference evidence="6 7" key="1">
    <citation type="submission" date="2018-06" db="EMBL/GenBank/DDBJ databases">
        <authorList>
            <consortium name="Pathogen Informatics"/>
            <person name="Doyle S."/>
        </authorList>
    </citation>
    <scope>NUCLEOTIDE SEQUENCE [LARGE SCALE GENOMIC DNA]</scope>
    <source>
        <strain evidence="6 7">NCTC1659</strain>
    </source>
</reference>
<dbReference type="CDD" id="cd07516">
    <property type="entry name" value="HAD_Pase"/>
    <property type="match status" value="1"/>
</dbReference>
<protein>
    <submittedName>
        <fullName evidence="6">HAD superfamily hydrolase</fullName>
        <ecNumber evidence="6">3.6.1.-</ecNumber>
    </submittedName>
</protein>
<dbReference type="AlphaFoldDB" id="A0A1V4B370"/>
<dbReference type="Pfam" id="PF08282">
    <property type="entry name" value="Hydrolase_3"/>
    <property type="match status" value="1"/>
</dbReference>
<evidence type="ECO:0000256" key="4">
    <source>
        <dbReference type="ARBA" id="ARBA00022842"/>
    </source>
</evidence>
<sequence>MQTLPFRAVVSDLDGTLLNANHVIGEFTIETLEKLAKKNVDIILATGRNHTDVASILTKVNIEKAVMITSNGARAHDAQGNLLYSNSLPEEIAFEIMNMPFDTQNICLNSYQDDGWFINVDVPQLAKYHKDSGYTYQVINFAQHHGRGTEKVFFIGKSLQHLQPLEKELRAKFGDVTSITYSTPMCLEVMNKNVSKATALAQVVSSRDYGLAQCIAFGDGMNDVEMLSEVGKGCVMGNADPRLVASCPQLEQIGLNAHESVASYLRATFGLI</sequence>
<dbReference type="PROSITE" id="PS01229">
    <property type="entry name" value="COF_2"/>
    <property type="match status" value="1"/>
</dbReference>
<dbReference type="GO" id="GO:0000287">
    <property type="term" value="F:magnesium ion binding"/>
    <property type="evidence" value="ECO:0007669"/>
    <property type="project" value="UniProtKB-ARBA"/>
</dbReference>
<dbReference type="SFLD" id="SFLDS00003">
    <property type="entry name" value="Haloacid_Dehalogenase"/>
    <property type="match status" value="1"/>
</dbReference>
<evidence type="ECO:0000256" key="2">
    <source>
        <dbReference type="ARBA" id="ARBA00022723"/>
    </source>
</evidence>
<dbReference type="NCBIfam" id="TIGR00099">
    <property type="entry name" value="Cof-subfamily"/>
    <property type="match status" value="1"/>
</dbReference>
<dbReference type="Proteomes" id="UP000254329">
    <property type="component" value="Unassembled WGS sequence"/>
</dbReference>
<evidence type="ECO:0000256" key="1">
    <source>
        <dbReference type="ARBA" id="ARBA00001946"/>
    </source>
</evidence>
<evidence type="ECO:0000313" key="6">
    <source>
        <dbReference type="EMBL" id="STO59038.1"/>
    </source>
</evidence>
<gene>
    <name evidence="6" type="primary">cof</name>
    <name evidence="6" type="ORF">NCTC1659_00261</name>
</gene>